<dbReference type="GO" id="GO:0020037">
    <property type="term" value="F:heme binding"/>
    <property type="evidence" value="ECO:0007669"/>
    <property type="project" value="InterPro"/>
</dbReference>
<protein>
    <submittedName>
        <fullName evidence="10">Cytochrome C oxidase, cbb3-type, subunit III</fullName>
    </submittedName>
</protein>
<reference evidence="9" key="1">
    <citation type="submission" date="2014-09" db="EMBL/GenBank/DDBJ databases">
        <authorList>
            <person name="GOMEZ-VALERO Laura"/>
        </authorList>
    </citation>
    <scope>NUCLEOTIDE SEQUENCE</scope>
    <source>
        <strain evidence="9">ATCC33218</strain>
    </source>
</reference>
<keyword evidence="12" id="KW-1185">Reference proteome</keyword>
<evidence type="ECO:0000256" key="1">
    <source>
        <dbReference type="ARBA" id="ARBA00022448"/>
    </source>
</evidence>
<dbReference type="PANTHER" id="PTHR40942:SF2">
    <property type="entry name" value="CYTOCHROME-RELATED"/>
    <property type="match status" value="1"/>
</dbReference>
<reference evidence="11" key="2">
    <citation type="submission" date="2014-09" db="EMBL/GenBank/DDBJ databases">
        <authorList>
            <person name="Gomez-Valero L."/>
        </authorList>
    </citation>
    <scope>NUCLEOTIDE SEQUENCE [LARGE SCALE GENOMIC DNA]</scope>
    <source>
        <strain evidence="11">ATCC33218</strain>
    </source>
</reference>
<evidence type="ECO:0000313" key="9">
    <source>
        <dbReference type="EMBL" id="CEG62084.1"/>
    </source>
</evidence>
<keyword evidence="7" id="KW-0732">Signal</keyword>
<feature type="signal peptide" evidence="7">
    <location>
        <begin position="1"/>
        <end position="18"/>
    </location>
</feature>
<evidence type="ECO:0000313" key="10">
    <source>
        <dbReference type="EMBL" id="SCY75269.1"/>
    </source>
</evidence>
<feature type="domain" description="Cytochrome c" evidence="8">
    <location>
        <begin position="60"/>
        <end position="141"/>
    </location>
</feature>
<keyword evidence="2 6" id="KW-0349">Heme</keyword>
<dbReference type="InterPro" id="IPR002323">
    <property type="entry name" value="Cyt_CIE"/>
</dbReference>
<gene>
    <name evidence="9" type="ORF">LMI_2836</name>
    <name evidence="10" type="ORF">SAMN02982997_02776</name>
</gene>
<evidence type="ECO:0000256" key="3">
    <source>
        <dbReference type="ARBA" id="ARBA00022723"/>
    </source>
</evidence>
<evidence type="ECO:0000256" key="7">
    <source>
        <dbReference type="SAM" id="SignalP"/>
    </source>
</evidence>
<dbReference type="InterPro" id="IPR009056">
    <property type="entry name" value="Cyt_c-like_dom"/>
</dbReference>
<dbReference type="Proteomes" id="UP000032414">
    <property type="component" value="Chromosome I"/>
</dbReference>
<name>A0A098GHZ3_LEGMI</name>
<evidence type="ECO:0000313" key="11">
    <source>
        <dbReference type="Proteomes" id="UP000032414"/>
    </source>
</evidence>
<reference evidence="10 12" key="3">
    <citation type="submission" date="2016-10" db="EMBL/GenBank/DDBJ databases">
        <authorList>
            <person name="Varghese N."/>
            <person name="Submissions S."/>
        </authorList>
    </citation>
    <scope>NUCLEOTIDE SEQUENCE [LARGE SCALE GENOMIC DNA]</scope>
    <source>
        <strain evidence="10 12">ATCC 33218</strain>
    </source>
</reference>
<keyword evidence="1" id="KW-0813">Transport</keyword>
<evidence type="ECO:0000256" key="2">
    <source>
        <dbReference type="ARBA" id="ARBA00022617"/>
    </source>
</evidence>
<dbReference type="SUPFAM" id="SSF46626">
    <property type="entry name" value="Cytochrome c"/>
    <property type="match status" value="1"/>
</dbReference>
<keyword evidence="4" id="KW-0249">Electron transport</keyword>
<feature type="chain" id="PRO_5009750821" evidence="7">
    <location>
        <begin position="19"/>
        <end position="141"/>
    </location>
</feature>
<dbReference type="OrthoDB" id="9814708at2"/>
<sequence length="141" mass="15754">MRFSVYALLVALPLSSYAFNTVDRHQIEDRIKPIGEIHIASQSTPSSTQRLIQTGSETNTKETLGQATYQQYCSTCHRDGVAGAPKFRDKADWQPRLDKKTLDELVASAIKGLNAMPMKGTCMQCNDEEIKNAIQYMLPQS</sequence>
<keyword evidence="3 6" id="KW-0479">Metal-binding</keyword>
<dbReference type="PROSITE" id="PS51007">
    <property type="entry name" value="CYTC"/>
    <property type="match status" value="1"/>
</dbReference>
<evidence type="ECO:0000256" key="4">
    <source>
        <dbReference type="ARBA" id="ARBA00022982"/>
    </source>
</evidence>
<dbReference type="EMBL" id="FMVN01000017">
    <property type="protein sequence ID" value="SCY75269.1"/>
    <property type="molecule type" value="Genomic_DNA"/>
</dbReference>
<accession>A0A098GHZ3</accession>
<dbReference type="STRING" id="451.B6N58_02055"/>
<evidence type="ECO:0000313" key="12">
    <source>
        <dbReference type="Proteomes" id="UP000182998"/>
    </source>
</evidence>
<dbReference type="HOGENOM" id="CLU_082349_2_0_6"/>
<dbReference type="Pfam" id="PF13442">
    <property type="entry name" value="Cytochrome_CBB3"/>
    <property type="match status" value="1"/>
</dbReference>
<evidence type="ECO:0000256" key="5">
    <source>
        <dbReference type="ARBA" id="ARBA00023004"/>
    </source>
</evidence>
<evidence type="ECO:0000256" key="6">
    <source>
        <dbReference type="PROSITE-ProRule" id="PRU00433"/>
    </source>
</evidence>
<dbReference type="GO" id="GO:0009055">
    <property type="term" value="F:electron transfer activity"/>
    <property type="evidence" value="ECO:0007669"/>
    <property type="project" value="InterPro"/>
</dbReference>
<dbReference type="PRINTS" id="PR00607">
    <property type="entry name" value="CYTCHROMECIE"/>
</dbReference>
<dbReference type="InterPro" id="IPR036909">
    <property type="entry name" value="Cyt_c-like_dom_sf"/>
</dbReference>
<keyword evidence="5 6" id="KW-0408">Iron</keyword>
<dbReference type="GO" id="GO:0005506">
    <property type="term" value="F:iron ion binding"/>
    <property type="evidence" value="ECO:0007669"/>
    <property type="project" value="InterPro"/>
</dbReference>
<organism evidence="9 11">
    <name type="scientific">Legionella micdadei</name>
    <name type="common">Tatlockia micdadei</name>
    <dbReference type="NCBI Taxonomy" id="451"/>
    <lineage>
        <taxon>Bacteria</taxon>
        <taxon>Pseudomonadati</taxon>
        <taxon>Pseudomonadota</taxon>
        <taxon>Gammaproteobacteria</taxon>
        <taxon>Legionellales</taxon>
        <taxon>Legionellaceae</taxon>
        <taxon>Legionella</taxon>
    </lineage>
</organism>
<dbReference type="PANTHER" id="PTHR40942">
    <property type="match status" value="1"/>
</dbReference>
<dbReference type="PATRIC" id="fig|451.8.peg.2434"/>
<evidence type="ECO:0000259" key="8">
    <source>
        <dbReference type="PROSITE" id="PS51007"/>
    </source>
</evidence>
<dbReference type="KEGG" id="tmc:LMI_2836"/>
<proteinExistence type="predicted"/>
<dbReference type="Gene3D" id="1.10.760.10">
    <property type="entry name" value="Cytochrome c-like domain"/>
    <property type="match status" value="1"/>
</dbReference>
<dbReference type="RefSeq" id="WP_045100212.1">
    <property type="nucleotide sequence ID" value="NZ_CP020614.1"/>
</dbReference>
<dbReference type="Proteomes" id="UP000182998">
    <property type="component" value="Unassembled WGS sequence"/>
</dbReference>
<dbReference type="AlphaFoldDB" id="A0A098GHZ3"/>
<dbReference type="EMBL" id="LN614830">
    <property type="protein sequence ID" value="CEG62084.1"/>
    <property type="molecule type" value="Genomic_DNA"/>
</dbReference>